<dbReference type="InterPro" id="IPR052736">
    <property type="entry name" value="Stf3_sulfotransferase"/>
</dbReference>
<dbReference type="EMBL" id="JAGSPB010000002">
    <property type="protein sequence ID" value="MBV7266578.1"/>
    <property type="molecule type" value="Genomic_DNA"/>
</dbReference>
<comment type="caution">
    <text evidence="1">The sequence shown here is derived from an EMBL/GenBank/DDBJ whole genome shotgun (WGS) entry which is preliminary data.</text>
</comment>
<proteinExistence type="predicted"/>
<evidence type="ECO:0000313" key="2">
    <source>
        <dbReference type="Proteomes" id="UP000699975"/>
    </source>
</evidence>
<accession>A0ABS6SNH0</accession>
<dbReference type="RefSeq" id="WP_218317154.1">
    <property type="nucleotide sequence ID" value="NZ_JAGSPB010000002.1"/>
</dbReference>
<dbReference type="Proteomes" id="UP000699975">
    <property type="component" value="Unassembled WGS sequence"/>
</dbReference>
<name>A0ABS6SNH0_9SPHN</name>
<dbReference type="PANTHER" id="PTHR36451:SF1">
    <property type="entry name" value="OMEGA-HYDROXY-BETA-DIHYDROMENAQUINONE-9 SULFOTRANSFERASE STF3"/>
    <property type="match status" value="1"/>
</dbReference>
<dbReference type="Pfam" id="PF13469">
    <property type="entry name" value="Sulfotransfer_3"/>
    <property type="match status" value="1"/>
</dbReference>
<reference evidence="1 2" key="1">
    <citation type="submission" date="2021-04" db="EMBL/GenBank/DDBJ databases">
        <authorList>
            <person name="Pira H."/>
            <person name="Risdian C."/>
            <person name="Wink J."/>
        </authorList>
    </citation>
    <scope>NUCLEOTIDE SEQUENCE [LARGE SCALE GENOMIC DNA]</scope>
    <source>
        <strain evidence="1 2">WH131</strain>
    </source>
</reference>
<protein>
    <submittedName>
        <fullName evidence="1">Sulfotransferase</fullName>
    </submittedName>
</protein>
<gene>
    <name evidence="1" type="ORF">KCG45_10350</name>
</gene>
<dbReference type="PANTHER" id="PTHR36451">
    <property type="entry name" value="PAPS-DEPENDENT SULFOTRANSFERASE STF3"/>
    <property type="match status" value="1"/>
</dbReference>
<evidence type="ECO:0000313" key="1">
    <source>
        <dbReference type="EMBL" id="MBV7266578.1"/>
    </source>
</evidence>
<keyword evidence="2" id="KW-1185">Reference proteome</keyword>
<organism evidence="1 2">
    <name type="scientific">Erythrobacter ani</name>
    <dbReference type="NCBI Taxonomy" id="2827235"/>
    <lineage>
        <taxon>Bacteria</taxon>
        <taxon>Pseudomonadati</taxon>
        <taxon>Pseudomonadota</taxon>
        <taxon>Alphaproteobacteria</taxon>
        <taxon>Sphingomonadales</taxon>
        <taxon>Erythrobacteraceae</taxon>
        <taxon>Erythrobacter/Porphyrobacter group</taxon>
        <taxon>Erythrobacter</taxon>
    </lineage>
</organism>
<sequence length="407" mass="46018">MTAHPTRSHPLARAPIVDRLSGWLGTAWQRGWLPVPSLDPNELWHSAAKGFGDRSEEAEQAGRDPEDVADFRLRLEALCQAVTEEARLNPLGKAMAWGQLVRVIRNRLRFGALWAERPELLATKLAPPIIVIGHMRSGTTRIHKLLAADPGHSATRYCDASHPVPSFPDMRRLKGAFDLMIMRRINPWIDTIHPMASGEVEEELGWIAAALNHSIYESQWRIPGYSAFSEALDPAPIYREFARMLKTDATHRRLASRPRVLKVPAFSEDLATLLTQFPDARIVIAERQKEAVLRSAVSLVANQMAIQSDECDLTWIENEWRRKLELREARMAAALDRWKKPVARLHFDDLNANWEREIRRTYREIGISLSGEALAAMRREMSGSERGQHRAHSAQLAHFAKITATAG</sequence>